<dbReference type="EMBL" id="JBHLUN010000005">
    <property type="protein sequence ID" value="MFC0407936.1"/>
    <property type="molecule type" value="Genomic_DNA"/>
</dbReference>
<evidence type="ECO:0000313" key="1">
    <source>
        <dbReference type="EMBL" id="MFC0407936.1"/>
    </source>
</evidence>
<comment type="caution">
    <text evidence="1">The sequence shown here is derived from an EMBL/GenBank/DDBJ whole genome shotgun (WGS) entry which is preliminary data.</text>
</comment>
<proteinExistence type="predicted"/>
<gene>
    <name evidence="1" type="ORF">ACFFGY_06715</name>
</gene>
<evidence type="ECO:0000313" key="2">
    <source>
        <dbReference type="Proteomes" id="UP001589865"/>
    </source>
</evidence>
<reference evidence="1 2" key="1">
    <citation type="submission" date="2024-09" db="EMBL/GenBank/DDBJ databases">
        <authorList>
            <person name="Sun Q."/>
            <person name="Mori K."/>
        </authorList>
    </citation>
    <scope>NUCLEOTIDE SEQUENCE [LARGE SCALE GENOMIC DNA]</scope>
    <source>
        <strain evidence="1 2">TBRC 5777</strain>
    </source>
</reference>
<keyword evidence="2" id="KW-1185">Reference proteome</keyword>
<dbReference type="Proteomes" id="UP001589865">
    <property type="component" value="Unassembled WGS sequence"/>
</dbReference>
<accession>A0ABV6JQC8</accession>
<name>A0ABV6JQC8_9PROT</name>
<protein>
    <recommendedName>
        <fullName evidence="3">DUF559 domain-containing protein</fullName>
    </recommendedName>
</protein>
<sequence length="76" mass="8999">MSRLTLEQRDKLETAERELWRVLAHRRMGQRHLMQPSLNRATRFLRYAGFGGLAFQFEVAFVADERAEARKQSEYA</sequence>
<evidence type="ECO:0008006" key="3">
    <source>
        <dbReference type="Google" id="ProtNLM"/>
    </source>
</evidence>
<dbReference type="RefSeq" id="WP_377043670.1">
    <property type="nucleotide sequence ID" value="NZ_JBHLUN010000005.1"/>
</dbReference>
<organism evidence="1 2">
    <name type="scientific">Roseomonas elaeocarpi</name>
    <dbReference type="NCBI Taxonomy" id="907779"/>
    <lineage>
        <taxon>Bacteria</taxon>
        <taxon>Pseudomonadati</taxon>
        <taxon>Pseudomonadota</taxon>
        <taxon>Alphaproteobacteria</taxon>
        <taxon>Acetobacterales</taxon>
        <taxon>Roseomonadaceae</taxon>
        <taxon>Roseomonas</taxon>
    </lineage>
</organism>